<sequence>MRLSTPTTRREMMADALEDSRNDVSNQSVSLEMKFSDEESYNEMDRYGSIGELMKKGRKAMVSGGQISSVYKNLVQEIHVIREKTSSELPVYNANDEIQSVLLENWIEEVLKFLALKTITGDTTEPCQLLPGHAVGVGWKVLMMSPAIYSKVCLAMGNSNIFDHNPLDTDASSRIQEKHKIKRYNATLRAYEAYFDQHPPSLYWSFHKKTRDLDDSIVASMGRFCGFDSSFITDPFALNMEEPKKMSPTMPTY</sequence>
<organism evidence="1">
    <name type="scientific">Chaetoceros debilis</name>
    <dbReference type="NCBI Taxonomy" id="122233"/>
    <lineage>
        <taxon>Eukaryota</taxon>
        <taxon>Sar</taxon>
        <taxon>Stramenopiles</taxon>
        <taxon>Ochrophyta</taxon>
        <taxon>Bacillariophyta</taxon>
        <taxon>Coscinodiscophyceae</taxon>
        <taxon>Chaetocerotophycidae</taxon>
        <taxon>Chaetocerotales</taxon>
        <taxon>Chaetocerotaceae</taxon>
        <taxon>Chaetoceros</taxon>
    </lineage>
</organism>
<protein>
    <submittedName>
        <fullName evidence="1">Uncharacterized protein</fullName>
    </submittedName>
</protein>
<gene>
    <name evidence="1" type="ORF">CDEB00056_LOCUS3825</name>
</gene>
<reference evidence="1" key="1">
    <citation type="submission" date="2021-01" db="EMBL/GenBank/DDBJ databases">
        <authorList>
            <person name="Corre E."/>
            <person name="Pelletier E."/>
            <person name="Niang G."/>
            <person name="Scheremetjew M."/>
            <person name="Finn R."/>
            <person name="Kale V."/>
            <person name="Holt S."/>
            <person name="Cochrane G."/>
            <person name="Meng A."/>
            <person name="Brown T."/>
            <person name="Cohen L."/>
        </authorList>
    </citation>
    <scope>NUCLEOTIDE SEQUENCE</scope>
    <source>
        <strain evidence="1">MM31A-1</strain>
    </source>
</reference>
<proteinExistence type="predicted"/>
<evidence type="ECO:0000313" key="1">
    <source>
        <dbReference type="EMBL" id="CAE0458984.1"/>
    </source>
</evidence>
<dbReference type="AlphaFoldDB" id="A0A7S3V5Z6"/>
<accession>A0A7S3V5Z6</accession>
<name>A0A7S3V5Z6_9STRA</name>
<dbReference type="EMBL" id="HBIO01005420">
    <property type="protein sequence ID" value="CAE0458984.1"/>
    <property type="molecule type" value="Transcribed_RNA"/>
</dbReference>